<evidence type="ECO:0000313" key="1">
    <source>
        <dbReference type="EMBL" id="KZN51955.1"/>
    </source>
</evidence>
<dbReference type="PATRIC" id="fig|1365251.3.peg.1381"/>
<organism evidence="1 2">
    <name type="scientific">Pseudoalteromonas luteoviolacea H33</name>
    <dbReference type="NCBI Taxonomy" id="1365251"/>
    <lineage>
        <taxon>Bacteria</taxon>
        <taxon>Pseudomonadati</taxon>
        <taxon>Pseudomonadota</taxon>
        <taxon>Gammaproteobacteria</taxon>
        <taxon>Alteromonadales</taxon>
        <taxon>Pseudoalteromonadaceae</taxon>
        <taxon>Pseudoalteromonas</taxon>
    </lineage>
</organism>
<protein>
    <submittedName>
        <fullName evidence="1">Uncharacterized protein</fullName>
    </submittedName>
</protein>
<name>A0A167F9Y9_9GAMM</name>
<dbReference type="AlphaFoldDB" id="A0A167F9Y9"/>
<dbReference type="EMBL" id="AUXZ01000064">
    <property type="protein sequence ID" value="KZN51955.1"/>
    <property type="molecule type" value="Genomic_DNA"/>
</dbReference>
<sequence length="29" mass="3561">MVALQYVLLSNHIVESTFIKLCYQHRYKY</sequence>
<evidence type="ECO:0000313" key="2">
    <source>
        <dbReference type="Proteomes" id="UP000076503"/>
    </source>
</evidence>
<accession>A0A167F9Y9</accession>
<reference evidence="1 2" key="1">
    <citation type="submission" date="2013-07" db="EMBL/GenBank/DDBJ databases">
        <title>Comparative Genomic and Metabolomic Analysis of Twelve Strains of Pseudoalteromonas luteoviolacea.</title>
        <authorList>
            <person name="Vynne N.G."/>
            <person name="Mansson M."/>
            <person name="Gram L."/>
        </authorList>
    </citation>
    <scope>NUCLEOTIDE SEQUENCE [LARGE SCALE GENOMIC DNA]</scope>
    <source>
        <strain evidence="1 2">H33</strain>
    </source>
</reference>
<proteinExistence type="predicted"/>
<comment type="caution">
    <text evidence="1">The sequence shown here is derived from an EMBL/GenBank/DDBJ whole genome shotgun (WGS) entry which is preliminary data.</text>
</comment>
<gene>
    <name evidence="1" type="ORF">N476_01115</name>
</gene>
<dbReference type="Proteomes" id="UP000076503">
    <property type="component" value="Unassembled WGS sequence"/>
</dbReference>